<evidence type="ECO:0000256" key="1">
    <source>
        <dbReference type="SAM" id="Phobius"/>
    </source>
</evidence>
<keyword evidence="3" id="KW-1185">Reference proteome</keyword>
<feature type="transmembrane region" description="Helical" evidence="1">
    <location>
        <begin position="66"/>
        <end position="87"/>
    </location>
</feature>
<gene>
    <name evidence="2" type="ORF">PAXINDRAFT_181618</name>
</gene>
<organism evidence="2 3">
    <name type="scientific">Paxillus involutus ATCC 200175</name>
    <dbReference type="NCBI Taxonomy" id="664439"/>
    <lineage>
        <taxon>Eukaryota</taxon>
        <taxon>Fungi</taxon>
        <taxon>Dikarya</taxon>
        <taxon>Basidiomycota</taxon>
        <taxon>Agaricomycotina</taxon>
        <taxon>Agaricomycetes</taxon>
        <taxon>Agaricomycetidae</taxon>
        <taxon>Boletales</taxon>
        <taxon>Paxilineae</taxon>
        <taxon>Paxillaceae</taxon>
        <taxon>Paxillus</taxon>
    </lineage>
</organism>
<reference evidence="3" key="2">
    <citation type="submission" date="2015-01" db="EMBL/GenBank/DDBJ databases">
        <title>Evolutionary Origins and Diversification of the Mycorrhizal Mutualists.</title>
        <authorList>
            <consortium name="DOE Joint Genome Institute"/>
            <consortium name="Mycorrhizal Genomics Consortium"/>
            <person name="Kohler A."/>
            <person name="Kuo A."/>
            <person name="Nagy L.G."/>
            <person name="Floudas D."/>
            <person name="Copeland A."/>
            <person name="Barry K.W."/>
            <person name="Cichocki N."/>
            <person name="Veneault-Fourrey C."/>
            <person name="LaButti K."/>
            <person name="Lindquist E.A."/>
            <person name="Lipzen A."/>
            <person name="Lundell T."/>
            <person name="Morin E."/>
            <person name="Murat C."/>
            <person name="Riley R."/>
            <person name="Ohm R."/>
            <person name="Sun H."/>
            <person name="Tunlid A."/>
            <person name="Henrissat B."/>
            <person name="Grigoriev I.V."/>
            <person name="Hibbett D.S."/>
            <person name="Martin F."/>
        </authorList>
    </citation>
    <scope>NUCLEOTIDE SEQUENCE [LARGE SCALE GENOMIC DNA]</scope>
    <source>
        <strain evidence="3">ATCC 200175</strain>
    </source>
</reference>
<proteinExistence type="predicted"/>
<accession>A0A0C9STU0</accession>
<dbReference type="OrthoDB" id="422086at2759"/>
<keyword evidence="1" id="KW-0472">Membrane</keyword>
<protein>
    <submittedName>
        <fullName evidence="2">Uncharacterized protein</fullName>
    </submittedName>
</protein>
<dbReference type="EMBL" id="KN819365">
    <property type="protein sequence ID" value="KIJ12324.1"/>
    <property type="molecule type" value="Genomic_DNA"/>
</dbReference>
<keyword evidence="1" id="KW-0812">Transmembrane</keyword>
<reference evidence="2 3" key="1">
    <citation type="submission" date="2014-06" db="EMBL/GenBank/DDBJ databases">
        <authorList>
            <consortium name="DOE Joint Genome Institute"/>
            <person name="Kuo A."/>
            <person name="Kohler A."/>
            <person name="Nagy L.G."/>
            <person name="Floudas D."/>
            <person name="Copeland A."/>
            <person name="Barry K.W."/>
            <person name="Cichocki N."/>
            <person name="Veneault-Fourrey C."/>
            <person name="LaButti K."/>
            <person name="Lindquist E.A."/>
            <person name="Lipzen A."/>
            <person name="Lundell T."/>
            <person name="Morin E."/>
            <person name="Murat C."/>
            <person name="Sun H."/>
            <person name="Tunlid A."/>
            <person name="Henrissat B."/>
            <person name="Grigoriev I.V."/>
            <person name="Hibbett D.S."/>
            <person name="Martin F."/>
            <person name="Nordberg H.P."/>
            <person name="Cantor M.N."/>
            <person name="Hua S.X."/>
        </authorList>
    </citation>
    <scope>NUCLEOTIDE SEQUENCE [LARGE SCALE GENOMIC DNA]</scope>
    <source>
        <strain evidence="2 3">ATCC 200175</strain>
    </source>
</reference>
<keyword evidence="1" id="KW-1133">Transmembrane helix</keyword>
<name>A0A0C9STU0_PAXIN</name>
<dbReference type="HOGENOM" id="CLU_112558_0_0_1"/>
<evidence type="ECO:0000313" key="2">
    <source>
        <dbReference type="EMBL" id="KIJ12324.1"/>
    </source>
</evidence>
<evidence type="ECO:0000313" key="3">
    <source>
        <dbReference type="Proteomes" id="UP000053647"/>
    </source>
</evidence>
<sequence>MHTVGLDIPISISHGIEAIVVLTITEGFVYTVTKMRSVAANAEAKGGRVRPETLTTSFFGRITTRIHTLAMFISPLVYVGVVVFNGFRQPDWMVKFALSDEIVGSEWNNALRVLACSTAFAVRGVANYALAPSSDICSRKVHGQHLNHYTCTPGVKVSRLARAKFGLSYIVVYRTLTRKYTSINAEKSCRSQIEMWRKYANSCSSERSETHHH</sequence>
<dbReference type="Proteomes" id="UP000053647">
    <property type="component" value="Unassembled WGS sequence"/>
</dbReference>
<dbReference type="AlphaFoldDB" id="A0A0C9STU0"/>